<dbReference type="PANTHER" id="PTHR23048">
    <property type="entry name" value="MYOSIN LIGHT CHAIN 1, 3"/>
    <property type="match status" value="1"/>
</dbReference>
<dbReference type="OrthoDB" id="5959761at2759"/>
<dbReference type="InterPro" id="IPR011992">
    <property type="entry name" value="EF-hand-dom_pair"/>
</dbReference>
<dbReference type="PANTHER" id="PTHR23048:SF49">
    <property type="entry name" value="FI08416P-RELATED"/>
    <property type="match status" value="1"/>
</dbReference>
<dbReference type="Gene3D" id="1.10.238.10">
    <property type="entry name" value="EF-hand"/>
    <property type="match status" value="1"/>
</dbReference>
<dbReference type="EMBL" id="CACRXK020000589">
    <property type="protein sequence ID" value="CAB3983209.1"/>
    <property type="molecule type" value="Genomic_DNA"/>
</dbReference>
<protein>
    <submittedName>
        <fullName evidence="1">Myosin-2 essential light chain-like isoform X1</fullName>
    </submittedName>
</protein>
<keyword evidence="2" id="KW-1185">Reference proteome</keyword>
<dbReference type="InterPro" id="IPR050230">
    <property type="entry name" value="CALM/Myosin/TropC-like"/>
</dbReference>
<accession>A0A6S7G317</accession>
<name>A0A6S7G317_PARCT</name>
<dbReference type="Proteomes" id="UP001152795">
    <property type="component" value="Unassembled WGS sequence"/>
</dbReference>
<gene>
    <name evidence="1" type="ORF">PACLA_8A059613</name>
</gene>
<evidence type="ECO:0000313" key="1">
    <source>
        <dbReference type="EMBL" id="CAB3983209.1"/>
    </source>
</evidence>
<dbReference type="SUPFAM" id="SSF47473">
    <property type="entry name" value="EF-hand"/>
    <property type="match status" value="1"/>
</dbReference>
<dbReference type="InterPro" id="IPR002048">
    <property type="entry name" value="EF_hand_dom"/>
</dbReference>
<reference evidence="1" key="1">
    <citation type="submission" date="2020-04" db="EMBL/GenBank/DDBJ databases">
        <authorList>
            <person name="Alioto T."/>
            <person name="Alioto T."/>
            <person name="Gomez Garrido J."/>
        </authorList>
    </citation>
    <scope>NUCLEOTIDE SEQUENCE</scope>
    <source>
        <strain evidence="1">A484AB</strain>
    </source>
</reference>
<comment type="caution">
    <text evidence="1">The sequence shown here is derived from an EMBL/GenBank/DDBJ whole genome shotgun (WGS) entry which is preliminary data.</text>
</comment>
<dbReference type="CDD" id="cd00051">
    <property type="entry name" value="EFh"/>
    <property type="match status" value="1"/>
</dbReference>
<dbReference type="Pfam" id="PF13499">
    <property type="entry name" value="EF-hand_7"/>
    <property type="match status" value="1"/>
</dbReference>
<dbReference type="GO" id="GO:0016460">
    <property type="term" value="C:myosin II complex"/>
    <property type="evidence" value="ECO:0007669"/>
    <property type="project" value="TreeGrafter"/>
</dbReference>
<dbReference type="GO" id="GO:0005509">
    <property type="term" value="F:calcium ion binding"/>
    <property type="evidence" value="ECO:0007669"/>
    <property type="project" value="InterPro"/>
</dbReference>
<evidence type="ECO:0000313" key="2">
    <source>
        <dbReference type="Proteomes" id="UP001152795"/>
    </source>
</evidence>
<proteinExistence type="predicted"/>
<sequence>MRTDSYLTAKQSNSQLYRSCIVDIKMSNQEIHSDDCREVFMLYDRVGDNKIRVDEVGEVLRALGSNPTESELAKLEQQFKVGKDTRISFEAFWPIFQATKARKLTPGKYKHFTFTGDWVNLKPCSNFCTSCLSSPDRTVICKRTNSGQPNVRIAK</sequence>
<dbReference type="AlphaFoldDB" id="A0A6S7G317"/>
<dbReference type="PROSITE" id="PS50222">
    <property type="entry name" value="EF_HAND_2"/>
    <property type="match status" value="1"/>
</dbReference>
<organism evidence="1 2">
    <name type="scientific">Paramuricea clavata</name>
    <name type="common">Red gorgonian</name>
    <name type="synonym">Violescent sea-whip</name>
    <dbReference type="NCBI Taxonomy" id="317549"/>
    <lineage>
        <taxon>Eukaryota</taxon>
        <taxon>Metazoa</taxon>
        <taxon>Cnidaria</taxon>
        <taxon>Anthozoa</taxon>
        <taxon>Octocorallia</taxon>
        <taxon>Malacalcyonacea</taxon>
        <taxon>Plexauridae</taxon>
        <taxon>Paramuricea</taxon>
    </lineage>
</organism>